<evidence type="ECO:0000259" key="7">
    <source>
        <dbReference type="SMART" id="SM01332"/>
    </source>
</evidence>
<proteinExistence type="inferred from homology"/>
<evidence type="ECO:0000313" key="8">
    <source>
        <dbReference type="EMBL" id="KAG2220687.1"/>
    </source>
</evidence>
<keyword evidence="3" id="KW-0131">Cell cycle</keyword>
<dbReference type="InterPro" id="IPR013763">
    <property type="entry name" value="Cyclin-like_dom"/>
</dbReference>
<feature type="domain" description="Cyclin-like" evidence="6">
    <location>
        <begin position="244"/>
        <end position="325"/>
    </location>
</feature>
<evidence type="ECO:0000259" key="6">
    <source>
        <dbReference type="SMART" id="SM00385"/>
    </source>
</evidence>
<dbReference type="Pfam" id="PF00134">
    <property type="entry name" value="Cyclin_N"/>
    <property type="match status" value="1"/>
</dbReference>
<dbReference type="AlphaFoldDB" id="A0A8H7VJ04"/>
<organism evidence="8 9">
    <name type="scientific">Circinella minor</name>
    <dbReference type="NCBI Taxonomy" id="1195481"/>
    <lineage>
        <taxon>Eukaryota</taxon>
        <taxon>Fungi</taxon>
        <taxon>Fungi incertae sedis</taxon>
        <taxon>Mucoromycota</taxon>
        <taxon>Mucoromycotina</taxon>
        <taxon>Mucoromycetes</taxon>
        <taxon>Mucorales</taxon>
        <taxon>Lichtheimiaceae</taxon>
        <taxon>Circinella</taxon>
    </lineage>
</organism>
<dbReference type="Proteomes" id="UP000646827">
    <property type="component" value="Unassembled WGS sequence"/>
</dbReference>
<dbReference type="PROSITE" id="PS00292">
    <property type="entry name" value="CYCLINS"/>
    <property type="match status" value="1"/>
</dbReference>
<dbReference type="GO" id="GO:0016538">
    <property type="term" value="F:cyclin-dependent protein serine/threonine kinase regulator activity"/>
    <property type="evidence" value="ECO:0007669"/>
    <property type="project" value="InterPro"/>
</dbReference>
<evidence type="ECO:0008006" key="10">
    <source>
        <dbReference type="Google" id="ProtNLM"/>
    </source>
</evidence>
<dbReference type="InterPro" id="IPR048258">
    <property type="entry name" value="Cyclins_cyclin-box"/>
</dbReference>
<keyword evidence="1" id="KW-0132">Cell division</keyword>
<comment type="caution">
    <text evidence="8">The sequence shown here is derived from an EMBL/GenBank/DDBJ whole genome shotgun (WGS) entry which is preliminary data.</text>
</comment>
<keyword evidence="9" id="KW-1185">Reference proteome</keyword>
<gene>
    <name evidence="8" type="ORF">INT45_012551</name>
</gene>
<dbReference type="SUPFAM" id="SSF47954">
    <property type="entry name" value="Cyclin-like"/>
    <property type="match status" value="2"/>
</dbReference>
<dbReference type="InterPro" id="IPR004367">
    <property type="entry name" value="Cyclin_C-dom"/>
</dbReference>
<dbReference type="Gene3D" id="1.10.472.10">
    <property type="entry name" value="Cyclin-like"/>
    <property type="match status" value="2"/>
</dbReference>
<dbReference type="SMART" id="SM00385">
    <property type="entry name" value="CYCLIN"/>
    <property type="match status" value="2"/>
</dbReference>
<dbReference type="PIRSF" id="PIRSF001771">
    <property type="entry name" value="Cyclin_A_B_D_E"/>
    <property type="match status" value="1"/>
</dbReference>
<feature type="domain" description="Cyclin C-terminal" evidence="7">
    <location>
        <begin position="240"/>
        <end position="354"/>
    </location>
</feature>
<dbReference type="InterPro" id="IPR036915">
    <property type="entry name" value="Cyclin-like_sf"/>
</dbReference>
<dbReference type="PANTHER" id="PTHR10177">
    <property type="entry name" value="CYCLINS"/>
    <property type="match status" value="1"/>
</dbReference>
<dbReference type="Pfam" id="PF02984">
    <property type="entry name" value="Cyclin_C"/>
    <property type="match status" value="1"/>
</dbReference>
<feature type="compositionally biased region" description="Low complexity" evidence="5">
    <location>
        <begin position="1"/>
        <end position="30"/>
    </location>
</feature>
<evidence type="ECO:0000256" key="1">
    <source>
        <dbReference type="ARBA" id="ARBA00022618"/>
    </source>
</evidence>
<evidence type="ECO:0000256" key="3">
    <source>
        <dbReference type="ARBA" id="ARBA00023306"/>
    </source>
</evidence>
<evidence type="ECO:0000256" key="2">
    <source>
        <dbReference type="ARBA" id="ARBA00023127"/>
    </source>
</evidence>
<feature type="domain" description="Cyclin-like" evidence="6">
    <location>
        <begin position="147"/>
        <end position="231"/>
    </location>
</feature>
<accession>A0A8H7VJ04</accession>
<evidence type="ECO:0000256" key="5">
    <source>
        <dbReference type="SAM" id="MobiDB-lite"/>
    </source>
</evidence>
<reference evidence="8 9" key="1">
    <citation type="submission" date="2020-12" db="EMBL/GenBank/DDBJ databases">
        <title>Metabolic potential, ecology and presence of endohyphal bacteria is reflected in genomic diversity of Mucoromycotina.</title>
        <authorList>
            <person name="Muszewska A."/>
            <person name="Okrasinska A."/>
            <person name="Steczkiewicz K."/>
            <person name="Drgas O."/>
            <person name="Orlowska M."/>
            <person name="Perlinska-Lenart U."/>
            <person name="Aleksandrzak-Piekarczyk T."/>
            <person name="Szatraj K."/>
            <person name="Zielenkiewicz U."/>
            <person name="Pilsyk S."/>
            <person name="Malc E."/>
            <person name="Mieczkowski P."/>
            <person name="Kruszewska J.S."/>
            <person name="Biernat P."/>
            <person name="Pawlowska J."/>
        </authorList>
    </citation>
    <scope>NUCLEOTIDE SEQUENCE [LARGE SCALE GENOMIC DNA]</scope>
    <source>
        <strain evidence="8 9">CBS 142.35</strain>
    </source>
</reference>
<feature type="region of interest" description="Disordered" evidence="5">
    <location>
        <begin position="1"/>
        <end position="39"/>
    </location>
</feature>
<dbReference type="InterPro" id="IPR006671">
    <property type="entry name" value="Cyclin_N"/>
</dbReference>
<dbReference type="OrthoDB" id="5590282at2759"/>
<dbReference type="SMART" id="SM01332">
    <property type="entry name" value="Cyclin_C"/>
    <property type="match status" value="1"/>
</dbReference>
<dbReference type="CDD" id="cd20512">
    <property type="entry name" value="CYCLIN_CLBs_yeast_rpt2"/>
    <property type="match status" value="1"/>
</dbReference>
<dbReference type="InterPro" id="IPR046965">
    <property type="entry name" value="Cyclin_A/B-like"/>
</dbReference>
<protein>
    <recommendedName>
        <fullName evidence="10">Cyclin N-terminal domain-containing protein</fullName>
    </recommendedName>
</protein>
<comment type="similarity">
    <text evidence="4">Belongs to the cyclin family.</text>
</comment>
<evidence type="ECO:0000256" key="4">
    <source>
        <dbReference type="RuleBase" id="RU000383"/>
    </source>
</evidence>
<name>A0A8H7VJ04_9FUNG</name>
<dbReference type="GO" id="GO:0051301">
    <property type="term" value="P:cell division"/>
    <property type="evidence" value="ECO:0007669"/>
    <property type="project" value="UniProtKB-KW"/>
</dbReference>
<sequence length="363" mass="42360">MYSSIPQQQQQQQQMTTTTTTLTASSSTSSILGEAEVPTTSSLTLNKANKRKLSSYLEPKYDMSEATREMYEEALAYDQNLELRSEQARLQDPTFIQNCVLDPMLVAEYEEEIFEHLRKQELETLADPNYVSNHTEITWKMRGVLVDWVIEIHYLFQLLPETLFLAVNIIDRFLSKRVVALSKLQLVGIAALFIATKFEEVSSPRIKDFIWMTDRSLKEEELMKAERFVVQVLDFKLCYANPLNFLRRASKTEDYDVHSRMLAKYFMEISCVDHRFISVPPSKVAAASLWLSRRILTKKAWNDKITKLAGYRAAEIRPVVHLMLDYVSKPVVHDAFFRKWGCKKMMRASVFVRKWVNEYYKNK</sequence>
<dbReference type="InterPro" id="IPR039361">
    <property type="entry name" value="Cyclin"/>
</dbReference>
<dbReference type="FunFam" id="1.10.472.10:FF:000001">
    <property type="entry name" value="G2/mitotic-specific cyclin"/>
    <property type="match status" value="1"/>
</dbReference>
<dbReference type="GO" id="GO:0044772">
    <property type="term" value="P:mitotic cell cycle phase transition"/>
    <property type="evidence" value="ECO:0007669"/>
    <property type="project" value="InterPro"/>
</dbReference>
<evidence type="ECO:0000313" key="9">
    <source>
        <dbReference type="Proteomes" id="UP000646827"/>
    </source>
</evidence>
<dbReference type="EMBL" id="JAEPRB010000132">
    <property type="protein sequence ID" value="KAG2220687.1"/>
    <property type="molecule type" value="Genomic_DNA"/>
</dbReference>
<keyword evidence="2 4" id="KW-0195">Cyclin</keyword>